<protein>
    <submittedName>
        <fullName evidence="1">Uncharacterized protein</fullName>
    </submittedName>
</protein>
<keyword evidence="2" id="KW-1185">Reference proteome</keyword>
<evidence type="ECO:0000313" key="1">
    <source>
        <dbReference type="EMBL" id="GIY28115.1"/>
    </source>
</evidence>
<proteinExistence type="predicted"/>
<comment type="caution">
    <text evidence="1">The sequence shown here is derived from an EMBL/GenBank/DDBJ whole genome shotgun (WGS) entry which is preliminary data.</text>
</comment>
<dbReference type="Proteomes" id="UP001054945">
    <property type="component" value="Unassembled WGS sequence"/>
</dbReference>
<accession>A0AAV4S6M3</accession>
<evidence type="ECO:0000313" key="2">
    <source>
        <dbReference type="Proteomes" id="UP001054945"/>
    </source>
</evidence>
<gene>
    <name evidence="1" type="ORF">CEXT_486951</name>
</gene>
<sequence>MSSRPSVIRNSPEREGATHPQKDLKFYRRLIFVLNAWKIRKASMHPARQHGSVSFPFPWTILCSTFELRLKCRRPIPQPICTLNECVPLRARDWLLKQWIFLLSPSMVSEIRSISAYDCYTALL</sequence>
<name>A0AAV4S6M3_CAEEX</name>
<reference evidence="1 2" key="1">
    <citation type="submission" date="2021-06" db="EMBL/GenBank/DDBJ databases">
        <title>Caerostris extrusa draft genome.</title>
        <authorList>
            <person name="Kono N."/>
            <person name="Arakawa K."/>
        </authorList>
    </citation>
    <scope>NUCLEOTIDE SEQUENCE [LARGE SCALE GENOMIC DNA]</scope>
</reference>
<dbReference type="AlphaFoldDB" id="A0AAV4S6M3"/>
<organism evidence="1 2">
    <name type="scientific">Caerostris extrusa</name>
    <name type="common">Bark spider</name>
    <name type="synonym">Caerostris bankana</name>
    <dbReference type="NCBI Taxonomy" id="172846"/>
    <lineage>
        <taxon>Eukaryota</taxon>
        <taxon>Metazoa</taxon>
        <taxon>Ecdysozoa</taxon>
        <taxon>Arthropoda</taxon>
        <taxon>Chelicerata</taxon>
        <taxon>Arachnida</taxon>
        <taxon>Araneae</taxon>
        <taxon>Araneomorphae</taxon>
        <taxon>Entelegynae</taxon>
        <taxon>Araneoidea</taxon>
        <taxon>Araneidae</taxon>
        <taxon>Caerostris</taxon>
    </lineage>
</organism>
<dbReference type="EMBL" id="BPLR01008906">
    <property type="protein sequence ID" value="GIY28115.1"/>
    <property type="molecule type" value="Genomic_DNA"/>
</dbReference>